<keyword evidence="7" id="KW-1185">Reference proteome</keyword>
<keyword evidence="2 4" id="KW-0547">Nucleotide-binding</keyword>
<evidence type="ECO:0000256" key="5">
    <source>
        <dbReference type="SAM" id="MobiDB-lite"/>
    </source>
</evidence>
<evidence type="ECO:0000256" key="1">
    <source>
        <dbReference type="ARBA" id="ARBA00007381"/>
    </source>
</evidence>
<evidence type="ECO:0000256" key="4">
    <source>
        <dbReference type="RuleBase" id="RU003322"/>
    </source>
</evidence>
<proteinExistence type="inferred from homology"/>
<feature type="region of interest" description="Disordered" evidence="5">
    <location>
        <begin position="765"/>
        <end position="785"/>
    </location>
</feature>
<dbReference type="PRINTS" id="PR00301">
    <property type="entry name" value="HEATSHOCK70"/>
</dbReference>
<dbReference type="Gene3D" id="1.25.40.10">
    <property type="entry name" value="Tetratricopeptide repeat domain"/>
    <property type="match status" value="1"/>
</dbReference>
<evidence type="ECO:0000313" key="6">
    <source>
        <dbReference type="EMBL" id="BDD02078.1"/>
    </source>
</evidence>
<keyword evidence="6" id="KW-0614">Plasmid</keyword>
<accession>A0ABM7VM72</accession>
<gene>
    <name evidence="6" type="ORF">PEPS_43580</name>
</gene>
<dbReference type="EMBL" id="AP025298">
    <property type="protein sequence ID" value="BDD02078.1"/>
    <property type="molecule type" value="Genomic_DNA"/>
</dbReference>
<dbReference type="Gene3D" id="3.30.420.40">
    <property type="match status" value="2"/>
</dbReference>
<dbReference type="SUPFAM" id="SSF48452">
    <property type="entry name" value="TPR-like"/>
    <property type="match status" value="1"/>
</dbReference>
<dbReference type="PANTHER" id="PTHR19375">
    <property type="entry name" value="HEAT SHOCK PROTEIN 70KDA"/>
    <property type="match status" value="1"/>
</dbReference>
<sequence>MTTQIIYPKNKLSTPVLSPICYGIDLGTTYSLIAKVDAEEVNFSVSNNRIPVKLIKTPQQSPRDFDPVIEDEKLASMVALVNGKPFVGNNLYHLKGMDGFNYKENFFYHWKVEMGVDQCPMYPNAVSDKFDMPYKIAGGILNYMRAHHLRSKDEVLPNTIITVPASFQPNQRQDTLRAAERAHIQTNEKMLIDEPNAAFLGYFNRLDEQEKQRWAKEVRNKNILVIDFGGGTLDLSILNVDFRKEEGIAIGNVAISRYNDLGGQDLDTLLAEELLFDLFKGKCPEIETVDHQVLQQKIFPQLSVIGEQLKKGICEKISLKARDKNAMDLPLEDIHFELLDAEVIYEGNTYFMDPIKISGEEFLKLFRKIFAGKKHEFKYQDKTVHSVSSSIGDIIEKADLTLDQIDFTLYVGGSSFNPLLKSLVGEKLQNTQHLQTNEPDKLVVEGATVYSYFLHHYGVSLITPITGENIGIITQGEQFYTLIEKGKQLPATVDIPHFRLQSNLNQEVVIPVCINGVDFPIGELRCDLEKVYNIDAEVKLKATITENKMFDVSVYIDNEFIDQATFENPFSLGKMTEEELEIHRTKMAINKAKTKGRKSEEKRLIRSLIWMHSDMNNHAGAVETAEEYIKRFDDQDEWVWNLKHCSLSSLGRRKASIQALERSLEINPNNSSMIYNYSLILAEDSDEKALEYLEKQPEGIKSDATIRLKIIALKHEIGQDVKTEAQSVVDDYKAQPHHYSDFDKRVMLKPVFKIAGEAYAYTSPKKNRNEQDKGKYLSTNNLPVV</sequence>
<evidence type="ECO:0000256" key="3">
    <source>
        <dbReference type="ARBA" id="ARBA00022840"/>
    </source>
</evidence>
<keyword evidence="3 4" id="KW-0067">ATP-binding</keyword>
<dbReference type="RefSeq" id="WP_338399370.1">
    <property type="nucleotide sequence ID" value="NZ_AP025298.1"/>
</dbReference>
<dbReference type="SUPFAM" id="SSF53067">
    <property type="entry name" value="Actin-like ATPase domain"/>
    <property type="match status" value="2"/>
</dbReference>
<comment type="similarity">
    <text evidence="1 4">Belongs to the heat shock protein 70 family.</text>
</comment>
<protein>
    <submittedName>
        <fullName evidence="6">Molecular chaperone DnaK</fullName>
    </submittedName>
</protein>
<dbReference type="Gene3D" id="3.90.640.10">
    <property type="entry name" value="Actin, Chain A, domain 4"/>
    <property type="match status" value="1"/>
</dbReference>
<organism evidence="6 7">
    <name type="scientific">Persicobacter psychrovividus</name>
    <dbReference type="NCBI Taxonomy" id="387638"/>
    <lineage>
        <taxon>Bacteria</taxon>
        <taxon>Pseudomonadati</taxon>
        <taxon>Bacteroidota</taxon>
        <taxon>Cytophagia</taxon>
        <taxon>Cytophagales</taxon>
        <taxon>Persicobacteraceae</taxon>
        <taxon>Persicobacter</taxon>
    </lineage>
</organism>
<evidence type="ECO:0000256" key="2">
    <source>
        <dbReference type="ARBA" id="ARBA00022741"/>
    </source>
</evidence>
<dbReference type="InterPro" id="IPR011990">
    <property type="entry name" value="TPR-like_helical_dom_sf"/>
</dbReference>
<geneLocation type="plasmid" evidence="6 7">
    <name>pPP6</name>
</geneLocation>
<dbReference type="InterPro" id="IPR013126">
    <property type="entry name" value="Hsp_70_fam"/>
</dbReference>
<evidence type="ECO:0000313" key="7">
    <source>
        <dbReference type="Proteomes" id="UP001354989"/>
    </source>
</evidence>
<dbReference type="PROSITE" id="PS00329">
    <property type="entry name" value="HSP70_2"/>
    <property type="match status" value="1"/>
</dbReference>
<name>A0ABM7VM72_9BACT</name>
<dbReference type="Pfam" id="PF00012">
    <property type="entry name" value="HSP70"/>
    <property type="match status" value="2"/>
</dbReference>
<dbReference type="InterPro" id="IPR018181">
    <property type="entry name" value="Heat_shock_70_CS"/>
</dbReference>
<dbReference type="Proteomes" id="UP001354989">
    <property type="component" value="Plasmid pPP6"/>
</dbReference>
<dbReference type="PROSITE" id="PS00297">
    <property type="entry name" value="HSP70_1"/>
    <property type="match status" value="1"/>
</dbReference>
<reference evidence="6 7" key="1">
    <citation type="submission" date="2021-12" db="EMBL/GenBank/DDBJ databases">
        <title>Genome sequencing of bacteria with rrn-lacking chromosome and rrn-plasmid.</title>
        <authorList>
            <person name="Anda M."/>
            <person name="Iwasaki W."/>
        </authorList>
    </citation>
    <scope>NUCLEOTIDE SEQUENCE [LARGE SCALE GENOMIC DNA]</scope>
    <source>
        <strain evidence="6 7">NBRC 101262</strain>
        <plasmid evidence="6 7">pPP6</plasmid>
    </source>
</reference>
<dbReference type="InterPro" id="IPR043129">
    <property type="entry name" value="ATPase_NBD"/>
</dbReference>